<dbReference type="AlphaFoldDB" id="A0A9P4KH09"/>
<dbReference type="EMBL" id="ML986589">
    <property type="protein sequence ID" value="KAF2267842.1"/>
    <property type="molecule type" value="Genomic_DNA"/>
</dbReference>
<dbReference type="InterPro" id="IPR036770">
    <property type="entry name" value="Ankyrin_rpt-contain_sf"/>
</dbReference>
<dbReference type="Proteomes" id="UP000800093">
    <property type="component" value="Unassembled WGS sequence"/>
</dbReference>
<dbReference type="InterPro" id="IPR002110">
    <property type="entry name" value="Ankyrin_rpt"/>
</dbReference>
<evidence type="ECO:0000313" key="1">
    <source>
        <dbReference type="EMBL" id="KAF2267842.1"/>
    </source>
</evidence>
<gene>
    <name evidence="1" type="ORF">CC78DRAFT_576858</name>
</gene>
<dbReference type="SUPFAM" id="SSF48403">
    <property type="entry name" value="Ankyrin repeat"/>
    <property type="match status" value="1"/>
</dbReference>
<sequence length="77" mass="8652">MEPLDLAPELFARGEILDSDFLDQNNYSWELDLMYAARYSCYDAAQTLLDHGADIDGITQPKEFGVTALWQAAELGH</sequence>
<name>A0A9P4KH09_9PLEO</name>
<evidence type="ECO:0000313" key="2">
    <source>
        <dbReference type="Proteomes" id="UP000800093"/>
    </source>
</evidence>
<keyword evidence="2" id="KW-1185">Reference proteome</keyword>
<protein>
    <recommendedName>
        <fullName evidence="3">Ankyrin repeat protein</fullName>
    </recommendedName>
</protein>
<proteinExistence type="predicted"/>
<comment type="caution">
    <text evidence="1">The sequence shown here is derived from an EMBL/GenBank/DDBJ whole genome shotgun (WGS) entry which is preliminary data.</text>
</comment>
<reference evidence="2" key="1">
    <citation type="journal article" date="2020" name="Stud. Mycol.">
        <title>101 Dothideomycetes genomes: A test case for predicting lifestyles and emergence of pathogens.</title>
        <authorList>
            <person name="Haridas S."/>
            <person name="Albert R."/>
            <person name="Binder M."/>
            <person name="Bloem J."/>
            <person name="LaButti K."/>
            <person name="Salamov A."/>
            <person name="Andreopoulos B."/>
            <person name="Baker S."/>
            <person name="Barry K."/>
            <person name="Bills G."/>
            <person name="Bluhm B."/>
            <person name="Cannon C."/>
            <person name="Castanera R."/>
            <person name="Culley D."/>
            <person name="Daum C."/>
            <person name="Ezra D."/>
            <person name="Gonzalez J."/>
            <person name="Henrissat B."/>
            <person name="Kuo A."/>
            <person name="Liang C."/>
            <person name="Lipzen A."/>
            <person name="Lutzoni F."/>
            <person name="Magnuson J."/>
            <person name="Mondo S."/>
            <person name="Nolan M."/>
            <person name="Ohm R."/>
            <person name="Pangilinan J."/>
            <person name="Park H.-J."/>
            <person name="Ramirez L."/>
            <person name="Alfaro M."/>
            <person name="Sun H."/>
            <person name="Tritt A."/>
            <person name="Yoshinaga Y."/>
            <person name="Zwiers L.-H."/>
            <person name="Turgeon B."/>
            <person name="Goodwin S."/>
            <person name="Spatafora J."/>
            <person name="Crous P."/>
            <person name="Grigoriev I."/>
        </authorList>
    </citation>
    <scope>NUCLEOTIDE SEQUENCE [LARGE SCALE GENOMIC DNA]</scope>
    <source>
        <strain evidence="2">CBS 304.66</strain>
    </source>
</reference>
<dbReference type="Gene3D" id="1.25.40.20">
    <property type="entry name" value="Ankyrin repeat-containing domain"/>
    <property type="match status" value="1"/>
</dbReference>
<dbReference type="Pfam" id="PF00023">
    <property type="entry name" value="Ank"/>
    <property type="match status" value="1"/>
</dbReference>
<evidence type="ECO:0008006" key="3">
    <source>
        <dbReference type="Google" id="ProtNLM"/>
    </source>
</evidence>
<accession>A0A9P4KH09</accession>
<organism evidence="1 2">
    <name type="scientific">Lojkania enalia</name>
    <dbReference type="NCBI Taxonomy" id="147567"/>
    <lineage>
        <taxon>Eukaryota</taxon>
        <taxon>Fungi</taxon>
        <taxon>Dikarya</taxon>
        <taxon>Ascomycota</taxon>
        <taxon>Pezizomycotina</taxon>
        <taxon>Dothideomycetes</taxon>
        <taxon>Pleosporomycetidae</taxon>
        <taxon>Pleosporales</taxon>
        <taxon>Pleosporales incertae sedis</taxon>
        <taxon>Lojkania</taxon>
    </lineage>
</organism>